<proteinExistence type="predicted"/>
<evidence type="ECO:0000259" key="1">
    <source>
        <dbReference type="Pfam" id="PF14534"/>
    </source>
</evidence>
<dbReference type="RefSeq" id="WP_210580627.1">
    <property type="nucleotide sequence ID" value="NZ_LK995517.1"/>
</dbReference>
<dbReference type="SUPFAM" id="SSF54427">
    <property type="entry name" value="NTF2-like"/>
    <property type="match status" value="1"/>
</dbReference>
<dbReference type="EMBL" id="LK995517">
    <property type="protein sequence ID" value="CED91691.1"/>
    <property type="molecule type" value="Genomic_DNA"/>
</dbReference>
<sequence>MPATKPPVHPADSEDASIRLYRLLCDAMVAADTAAIDALLTEDCVLTHMTGYPQPKVEWLSDIRDGTLTYHSSQLVSAEPDTIDAFPVVRGRSRTNATVWGVRGTWNLQIVGYVVPDPAASTARNPTGWRFSRLDASRF</sequence>
<dbReference type="Gene3D" id="3.10.450.50">
    <property type="match status" value="1"/>
</dbReference>
<gene>
    <name evidence="2" type="ORF">AAM4_1859</name>
</gene>
<accession>A0A1L7RCP6</accession>
<protein>
    <recommendedName>
        <fullName evidence="1">DUF4440 domain-containing protein</fullName>
    </recommendedName>
</protein>
<organism evidence="2">
    <name type="scientific">Actinomyces succiniciruminis</name>
    <dbReference type="NCBI Taxonomy" id="1522002"/>
    <lineage>
        <taxon>Bacteria</taxon>
        <taxon>Bacillati</taxon>
        <taxon>Actinomycetota</taxon>
        <taxon>Actinomycetes</taxon>
        <taxon>Actinomycetales</taxon>
        <taxon>Actinomycetaceae</taxon>
        <taxon>Actinomyces</taxon>
    </lineage>
</organism>
<dbReference type="InterPro" id="IPR027843">
    <property type="entry name" value="DUF4440"/>
</dbReference>
<dbReference type="Pfam" id="PF14534">
    <property type="entry name" value="DUF4440"/>
    <property type="match status" value="1"/>
</dbReference>
<reference evidence="2" key="1">
    <citation type="submission" date="2014-07" db="EMBL/GenBank/DDBJ databases">
        <authorList>
            <person name="Zhang J.E."/>
            <person name="Yang H."/>
            <person name="Guo J."/>
            <person name="Deng Z."/>
            <person name="Luo H."/>
            <person name="Luo M."/>
            <person name="Zhao B."/>
        </authorList>
    </citation>
    <scope>NUCLEOTIDE SEQUENCE</scope>
    <source>
        <strain evidence="2">AM4</strain>
    </source>
</reference>
<name>A0A1L7RCP6_9ACTO</name>
<evidence type="ECO:0000313" key="2">
    <source>
        <dbReference type="EMBL" id="CED91691.1"/>
    </source>
</evidence>
<dbReference type="AlphaFoldDB" id="A0A1L7RCP6"/>
<dbReference type="InterPro" id="IPR032710">
    <property type="entry name" value="NTF2-like_dom_sf"/>
</dbReference>
<feature type="domain" description="DUF4440" evidence="1">
    <location>
        <begin position="19"/>
        <end position="108"/>
    </location>
</feature>